<accession>A0A512C563</accession>
<dbReference type="AlphaFoldDB" id="A0A512C563"/>
<name>A0A512C563_9HYPH</name>
<dbReference type="Proteomes" id="UP000321085">
    <property type="component" value="Unassembled WGS sequence"/>
</dbReference>
<evidence type="ECO:0000313" key="1">
    <source>
        <dbReference type="EMBL" id="GEO19364.1"/>
    </source>
</evidence>
<protein>
    <submittedName>
        <fullName evidence="1">Uncharacterized protein</fullName>
    </submittedName>
</protein>
<dbReference type="EMBL" id="BJYU01000462">
    <property type="protein sequence ID" value="GEO19364.1"/>
    <property type="molecule type" value="Genomic_DNA"/>
</dbReference>
<reference evidence="1 2" key="1">
    <citation type="submission" date="2019-07" db="EMBL/GenBank/DDBJ databases">
        <title>Whole genome shotgun sequence of Microvirga aerophila NBRC 106136.</title>
        <authorList>
            <person name="Hosoyama A."/>
            <person name="Uohara A."/>
            <person name="Ohji S."/>
            <person name="Ichikawa N."/>
        </authorList>
    </citation>
    <scope>NUCLEOTIDE SEQUENCE [LARGE SCALE GENOMIC DNA]</scope>
    <source>
        <strain evidence="1 2">NBRC 106136</strain>
    </source>
</reference>
<proteinExistence type="predicted"/>
<keyword evidence="2" id="KW-1185">Reference proteome</keyword>
<comment type="caution">
    <text evidence="1">The sequence shown here is derived from an EMBL/GenBank/DDBJ whole genome shotgun (WGS) entry which is preliminary data.</text>
</comment>
<evidence type="ECO:0000313" key="2">
    <source>
        <dbReference type="Proteomes" id="UP000321085"/>
    </source>
</evidence>
<sequence>MPGIALMRAWAKAPDMGHEPRRVDIEAEYSLRGLKPPYELVRAEMEAITQATAGAIEDMDEVDRERIENQILSLRSGEKAQAN</sequence>
<gene>
    <name evidence="1" type="ORF">MAE02_70600</name>
</gene>
<organism evidence="1 2">
    <name type="scientific">Microvirga aerophila</name>
    <dbReference type="NCBI Taxonomy" id="670291"/>
    <lineage>
        <taxon>Bacteria</taxon>
        <taxon>Pseudomonadati</taxon>
        <taxon>Pseudomonadota</taxon>
        <taxon>Alphaproteobacteria</taxon>
        <taxon>Hyphomicrobiales</taxon>
        <taxon>Methylobacteriaceae</taxon>
        <taxon>Microvirga</taxon>
    </lineage>
</organism>